<evidence type="ECO:0000256" key="14">
    <source>
        <dbReference type="ARBA" id="ARBA00035305"/>
    </source>
</evidence>
<dbReference type="InterPro" id="IPR050736">
    <property type="entry name" value="Sensor_HK_Regulatory"/>
</dbReference>
<dbReference type="SMART" id="SM00388">
    <property type="entry name" value="HisKA"/>
    <property type="match status" value="1"/>
</dbReference>
<dbReference type="RefSeq" id="WP_012802329.1">
    <property type="nucleotide sequence ID" value="NC_013169.1"/>
</dbReference>
<dbReference type="SUPFAM" id="SSF47384">
    <property type="entry name" value="Homodimeric domain of signal transducing histidine kinase"/>
    <property type="match status" value="1"/>
</dbReference>
<dbReference type="SUPFAM" id="SSF158472">
    <property type="entry name" value="HAMP domain-like"/>
    <property type="match status" value="1"/>
</dbReference>
<evidence type="ECO:0000259" key="18">
    <source>
        <dbReference type="PROSITE" id="PS50885"/>
    </source>
</evidence>
<evidence type="ECO:0000256" key="4">
    <source>
        <dbReference type="ARBA" id="ARBA00022475"/>
    </source>
</evidence>
<keyword evidence="6" id="KW-0808">Transferase</keyword>
<keyword evidence="5" id="KW-0597">Phosphoprotein</keyword>
<keyword evidence="12" id="KW-0902">Two-component regulatory system</keyword>
<evidence type="ECO:0000256" key="13">
    <source>
        <dbReference type="ARBA" id="ARBA00023136"/>
    </source>
</evidence>
<dbReference type="KEGG" id="kse:Ksed_08600"/>
<dbReference type="SMART" id="SM00387">
    <property type="entry name" value="HATPase_c"/>
    <property type="match status" value="1"/>
</dbReference>
<keyword evidence="11 16" id="KW-1133">Transmembrane helix</keyword>
<keyword evidence="7 16" id="KW-0812">Transmembrane</keyword>
<dbReference type="PRINTS" id="PR00344">
    <property type="entry name" value="BCTRLSENSOR"/>
</dbReference>
<keyword evidence="9 19" id="KW-0418">Kinase</keyword>
<evidence type="ECO:0000256" key="12">
    <source>
        <dbReference type="ARBA" id="ARBA00023012"/>
    </source>
</evidence>
<sequence>MAHKPFAVTRSGLGAVVRAWRTSLRFRTIIVSLVLTALLSLVLGATLYQTIGERLLRNRVDAAMAESVTTVAAAQRQFDALDRTDNSTLYTTATDVVRLSSSPGDDRSVRAAVVRGLGNEAGLSPVERPDAEVSDVPDVLRERLREEPDHVHSMVTRATAGEDGSSASVLVAARLDVPGAGPHDLILFHSLENEERSLDIVRSSFALGGLGLIGIAGLITFVVTHIALEPLSRVTRTAEHIATGELDRRTRMRGHDELARLGKAVDTMADAAQRQIIELRDLSHLQQRFVSDVSHELRTPLTTIRMASEVLHSDRDELDPVGSRSVELLHGEVERLDQLLTDLLEISRQDAGQVQLQHLEVDLGELAERVVQNHAQLAANAGVDLRVERPEVSAAVVAEVDERRIERVLRNLVVNAIDHAEGEPVVVRLDGNYAAVAIAVSDSGVGMDDAQMDRVFDRFWRADPARTRTAGGSGLGLSICAGDAREHRGWLQVSSRPGQGATFRLTVPRRAGEAVTGSPIPLRAPHPSNDDCRRATEE</sequence>
<accession>C7NFH9</accession>
<dbReference type="EMBL" id="CP001686">
    <property type="protein sequence ID" value="ACV05914.1"/>
    <property type="molecule type" value="Genomic_DNA"/>
</dbReference>
<dbReference type="InterPro" id="IPR036097">
    <property type="entry name" value="HisK_dim/P_sf"/>
</dbReference>
<dbReference type="STRING" id="478801.Ksed_08600"/>
<keyword evidence="8" id="KW-0547">Nucleotide-binding</keyword>
<feature type="compositionally biased region" description="Basic and acidic residues" evidence="15">
    <location>
        <begin position="528"/>
        <end position="538"/>
    </location>
</feature>
<dbReference type="Pfam" id="PF00672">
    <property type="entry name" value="HAMP"/>
    <property type="match status" value="1"/>
</dbReference>
<keyword evidence="4" id="KW-1003">Cell membrane</keyword>
<evidence type="ECO:0000256" key="11">
    <source>
        <dbReference type="ARBA" id="ARBA00022989"/>
    </source>
</evidence>
<organism evidence="19 20">
    <name type="scientific">Kytococcus sedentarius (strain ATCC 14392 / DSM 20547 / JCM 11482 / CCUG 33030 / NBRC 15357 / NCTC 11040 / CCM 314 / 541)</name>
    <name type="common">Micrococcus sedentarius</name>
    <dbReference type="NCBI Taxonomy" id="478801"/>
    <lineage>
        <taxon>Bacteria</taxon>
        <taxon>Bacillati</taxon>
        <taxon>Actinomycetota</taxon>
        <taxon>Actinomycetes</taxon>
        <taxon>Micrococcales</taxon>
        <taxon>Kytococcaceae</taxon>
        <taxon>Kytococcus</taxon>
    </lineage>
</organism>
<dbReference type="Gene3D" id="3.30.565.10">
    <property type="entry name" value="Histidine kinase-like ATPase, C-terminal domain"/>
    <property type="match status" value="1"/>
</dbReference>
<feature type="domain" description="HAMP" evidence="18">
    <location>
        <begin position="225"/>
        <end position="277"/>
    </location>
</feature>
<dbReference type="InterPro" id="IPR003661">
    <property type="entry name" value="HisK_dim/P_dom"/>
</dbReference>
<proteinExistence type="predicted"/>
<dbReference type="InterPro" id="IPR004358">
    <property type="entry name" value="Sig_transdc_His_kin-like_C"/>
</dbReference>
<dbReference type="AlphaFoldDB" id="C7NFH9"/>
<evidence type="ECO:0000256" key="15">
    <source>
        <dbReference type="SAM" id="MobiDB-lite"/>
    </source>
</evidence>
<dbReference type="PROSITE" id="PS50109">
    <property type="entry name" value="HIS_KIN"/>
    <property type="match status" value="1"/>
</dbReference>
<evidence type="ECO:0000256" key="7">
    <source>
        <dbReference type="ARBA" id="ARBA00022692"/>
    </source>
</evidence>
<evidence type="ECO:0000256" key="6">
    <source>
        <dbReference type="ARBA" id="ARBA00022679"/>
    </source>
</evidence>
<dbReference type="FunFam" id="1.10.287.130:FF:000010">
    <property type="entry name" value="Two-component sensor histidine kinase"/>
    <property type="match status" value="1"/>
</dbReference>
<dbReference type="PROSITE" id="PS50885">
    <property type="entry name" value="HAMP"/>
    <property type="match status" value="1"/>
</dbReference>
<dbReference type="Gene3D" id="1.10.287.130">
    <property type="match status" value="1"/>
</dbReference>
<dbReference type="Pfam" id="PF00512">
    <property type="entry name" value="HisKA"/>
    <property type="match status" value="1"/>
</dbReference>
<dbReference type="CDD" id="cd00082">
    <property type="entry name" value="HisKA"/>
    <property type="match status" value="1"/>
</dbReference>
<protein>
    <recommendedName>
        <fullName evidence="14">Sensor histidine kinase MtrB</fullName>
        <ecNumber evidence="3">2.7.13.3</ecNumber>
    </recommendedName>
</protein>
<evidence type="ECO:0000256" key="2">
    <source>
        <dbReference type="ARBA" id="ARBA00004651"/>
    </source>
</evidence>
<dbReference type="InterPro" id="IPR047669">
    <property type="entry name" value="MtrAB_MtrB"/>
</dbReference>
<evidence type="ECO:0000256" key="1">
    <source>
        <dbReference type="ARBA" id="ARBA00000085"/>
    </source>
</evidence>
<dbReference type="PANTHER" id="PTHR43711">
    <property type="entry name" value="TWO-COMPONENT HISTIDINE KINASE"/>
    <property type="match status" value="1"/>
</dbReference>
<dbReference type="eggNOG" id="COG2770">
    <property type="taxonomic scope" value="Bacteria"/>
</dbReference>
<dbReference type="SUPFAM" id="SSF55874">
    <property type="entry name" value="ATPase domain of HSP90 chaperone/DNA topoisomerase II/histidine kinase"/>
    <property type="match status" value="1"/>
</dbReference>
<dbReference type="GO" id="GO:0005524">
    <property type="term" value="F:ATP binding"/>
    <property type="evidence" value="ECO:0007669"/>
    <property type="project" value="UniProtKB-KW"/>
</dbReference>
<dbReference type="SMART" id="SM00304">
    <property type="entry name" value="HAMP"/>
    <property type="match status" value="1"/>
</dbReference>
<dbReference type="CDD" id="cd06225">
    <property type="entry name" value="HAMP"/>
    <property type="match status" value="1"/>
</dbReference>
<evidence type="ECO:0000256" key="5">
    <source>
        <dbReference type="ARBA" id="ARBA00022553"/>
    </source>
</evidence>
<dbReference type="InterPro" id="IPR036890">
    <property type="entry name" value="HATPase_C_sf"/>
</dbReference>
<dbReference type="eggNOG" id="COG5002">
    <property type="taxonomic scope" value="Bacteria"/>
</dbReference>
<dbReference type="GO" id="GO:0005886">
    <property type="term" value="C:plasma membrane"/>
    <property type="evidence" value="ECO:0007669"/>
    <property type="project" value="UniProtKB-SubCell"/>
</dbReference>
<feature type="transmembrane region" description="Helical" evidence="16">
    <location>
        <begin position="29"/>
        <end position="48"/>
    </location>
</feature>
<dbReference type="EC" id="2.7.13.3" evidence="3"/>
<evidence type="ECO:0000256" key="16">
    <source>
        <dbReference type="SAM" id="Phobius"/>
    </source>
</evidence>
<dbReference type="Gene3D" id="6.10.340.10">
    <property type="match status" value="1"/>
</dbReference>
<keyword evidence="13 16" id="KW-0472">Membrane</keyword>
<feature type="domain" description="Histidine kinase" evidence="17">
    <location>
        <begin position="292"/>
        <end position="511"/>
    </location>
</feature>
<name>C7NFH9_KYTSD</name>
<dbReference type="Proteomes" id="UP000006666">
    <property type="component" value="Chromosome"/>
</dbReference>
<comment type="catalytic activity">
    <reaction evidence="1">
        <text>ATP + protein L-histidine = ADP + protein N-phospho-L-histidine.</text>
        <dbReference type="EC" id="2.7.13.3"/>
    </reaction>
</comment>
<dbReference type="FunFam" id="3.30.565.10:FF:000013">
    <property type="entry name" value="Two-component sensor histidine kinase"/>
    <property type="match status" value="1"/>
</dbReference>
<dbReference type="InterPro" id="IPR003660">
    <property type="entry name" value="HAMP_dom"/>
</dbReference>
<dbReference type="InterPro" id="IPR003594">
    <property type="entry name" value="HATPase_dom"/>
</dbReference>
<evidence type="ECO:0000313" key="20">
    <source>
        <dbReference type="Proteomes" id="UP000006666"/>
    </source>
</evidence>
<dbReference type="NCBIfam" id="NF040691">
    <property type="entry name" value="MtrAB_MtrB"/>
    <property type="match status" value="1"/>
</dbReference>
<evidence type="ECO:0000256" key="10">
    <source>
        <dbReference type="ARBA" id="ARBA00022840"/>
    </source>
</evidence>
<evidence type="ECO:0000256" key="8">
    <source>
        <dbReference type="ARBA" id="ARBA00022741"/>
    </source>
</evidence>
<keyword evidence="20" id="KW-1185">Reference proteome</keyword>
<keyword evidence="10" id="KW-0067">ATP-binding</keyword>
<comment type="subcellular location">
    <subcellularLocation>
        <location evidence="2">Cell membrane</location>
        <topology evidence="2">Multi-pass membrane protein</topology>
    </subcellularLocation>
</comment>
<feature type="region of interest" description="Disordered" evidence="15">
    <location>
        <begin position="513"/>
        <end position="538"/>
    </location>
</feature>
<dbReference type="PANTHER" id="PTHR43711:SF1">
    <property type="entry name" value="HISTIDINE KINASE 1"/>
    <property type="match status" value="1"/>
</dbReference>
<gene>
    <name evidence="19" type="ordered locus">Ksed_08600</name>
</gene>
<dbReference type="InterPro" id="IPR005467">
    <property type="entry name" value="His_kinase_dom"/>
</dbReference>
<feature type="transmembrane region" description="Helical" evidence="16">
    <location>
        <begin position="205"/>
        <end position="228"/>
    </location>
</feature>
<evidence type="ECO:0000313" key="19">
    <source>
        <dbReference type="EMBL" id="ACV05914.1"/>
    </source>
</evidence>
<dbReference type="Pfam" id="PF02518">
    <property type="entry name" value="HATPase_c"/>
    <property type="match status" value="1"/>
</dbReference>
<dbReference type="GO" id="GO:0000155">
    <property type="term" value="F:phosphorelay sensor kinase activity"/>
    <property type="evidence" value="ECO:0007669"/>
    <property type="project" value="InterPro"/>
</dbReference>
<evidence type="ECO:0000259" key="17">
    <source>
        <dbReference type="PROSITE" id="PS50109"/>
    </source>
</evidence>
<evidence type="ECO:0000256" key="3">
    <source>
        <dbReference type="ARBA" id="ARBA00012438"/>
    </source>
</evidence>
<dbReference type="HOGENOM" id="CLU_000445_89_18_11"/>
<evidence type="ECO:0000256" key="9">
    <source>
        <dbReference type="ARBA" id="ARBA00022777"/>
    </source>
</evidence>
<reference evidence="19 20" key="1">
    <citation type="journal article" date="2009" name="Stand. Genomic Sci.">
        <title>Complete genome sequence of Kytococcus sedentarius type strain (541).</title>
        <authorList>
            <person name="Sims D."/>
            <person name="Brettin T."/>
            <person name="Detter J.C."/>
            <person name="Han C."/>
            <person name="Lapidus A."/>
            <person name="Copeland A."/>
            <person name="Glavina Del Rio T."/>
            <person name="Nolan M."/>
            <person name="Chen F."/>
            <person name="Lucas S."/>
            <person name="Tice H."/>
            <person name="Cheng J.F."/>
            <person name="Bruce D."/>
            <person name="Goodwin L."/>
            <person name="Pitluck S."/>
            <person name="Ovchinnikova G."/>
            <person name="Pati A."/>
            <person name="Ivanova N."/>
            <person name="Mavrommatis K."/>
            <person name="Chen A."/>
            <person name="Palaniappan K."/>
            <person name="D'haeseleer P."/>
            <person name="Chain P."/>
            <person name="Bristow J."/>
            <person name="Eisen J.A."/>
            <person name="Markowitz V."/>
            <person name="Hugenholtz P."/>
            <person name="Schneider S."/>
            <person name="Goker M."/>
            <person name="Pukall R."/>
            <person name="Kyrpides N.C."/>
            <person name="Klenk H.P."/>
        </authorList>
    </citation>
    <scope>NUCLEOTIDE SEQUENCE [LARGE SCALE GENOMIC DNA]</scope>
    <source>
        <strain evidence="20">ATCC 14392 / DSM 20547 / JCM 11482 / CCUG 33030 / NBRC 15357 / NCTC 11040 / CCM 314 / 541</strain>
    </source>
</reference>